<dbReference type="RefSeq" id="WP_073392874.1">
    <property type="nucleotide sequence ID" value="NZ_FRBX01000001.1"/>
</dbReference>
<dbReference type="EMBL" id="FRBX01000001">
    <property type="protein sequence ID" value="SHL23153.1"/>
    <property type="molecule type" value="Genomic_DNA"/>
</dbReference>
<reference evidence="3 6" key="1">
    <citation type="submission" date="2016-11" db="EMBL/GenBank/DDBJ databases">
        <title>Whole genomes of Flavobacteriaceae.</title>
        <authorList>
            <person name="Stine C."/>
            <person name="Li C."/>
            <person name="Tadesse D."/>
        </authorList>
    </citation>
    <scope>NUCLEOTIDE SEQUENCE [LARGE SCALE GENOMIC DNA]</scope>
    <source>
        <strain evidence="3 6">ATCC 19366</strain>
    </source>
</reference>
<dbReference type="GO" id="GO:0016620">
    <property type="term" value="F:oxidoreductase activity, acting on the aldehyde or oxo group of donors, NAD or NADP as acceptor"/>
    <property type="evidence" value="ECO:0007669"/>
    <property type="project" value="InterPro"/>
</dbReference>
<dbReference type="CDD" id="cd07129">
    <property type="entry name" value="ALDH_KGSADH"/>
    <property type="match status" value="1"/>
</dbReference>
<gene>
    <name evidence="3" type="ORF">B0A72_11480</name>
    <name evidence="4" type="ORF">SAMN05444387_0089</name>
</gene>
<dbReference type="Proteomes" id="UP000198431">
    <property type="component" value="Unassembled WGS sequence"/>
</dbReference>
<dbReference type="InterPro" id="IPR044151">
    <property type="entry name" value="ALDH_KGSADH"/>
</dbReference>
<dbReference type="PANTHER" id="PTHR43353:SF3">
    <property type="entry name" value="ALDEHYDE DEHYDROGENASE-RELATED"/>
    <property type="match status" value="1"/>
</dbReference>
<dbReference type="Pfam" id="PF00171">
    <property type="entry name" value="Aldedh"/>
    <property type="match status" value="1"/>
</dbReference>
<dbReference type="AlphaFoldDB" id="A0AB36P0H6"/>
<dbReference type="InterPro" id="IPR015590">
    <property type="entry name" value="Aldehyde_DH_dom"/>
</dbReference>
<evidence type="ECO:0000313" key="4">
    <source>
        <dbReference type="EMBL" id="SHL23153.1"/>
    </source>
</evidence>
<proteinExistence type="predicted"/>
<dbReference type="InterPro" id="IPR016163">
    <property type="entry name" value="Ald_DH_C"/>
</dbReference>
<evidence type="ECO:0000259" key="2">
    <source>
        <dbReference type="Pfam" id="PF00171"/>
    </source>
</evidence>
<sequence length="522" mass="56160">MTTGKNYIGDVLSAKGKTTYKTVNPELNSENETVFYEAAADEISKAVVLAEEAFKTYGVIEDAKKADFLEAIAEEIEALGEDLLTTYIQESGLPAGRANGERARTTGQLRAFAAMLREGSWVEAIINKTEGKLDIRRLQIPLGPVAIFGASNFPLAFSTAGGDTASALAAGCSVVVKSHPLHAGTGELVASAVIKAAQRTGMPNGVFSNLNSSGIEVGTALVEHPSIKAVGFTGSIKAGTALCKIAANRPVPIPVYAEMGSINPVLILPSALKTDAEKWAQNYAASIVAGTGQFCTNPGLILGIKSNELDYFITILALEIDKLEPTCMLHPNIKAQYERLKSEVLGEEGYTQQTNLERSVKPNYALQNVITVDGDIFLKNKTFHKEVFGPFSIVVKCDDIEQLNEIILDLEGQLTGTVLNGDLNEWEDFKEVIENLKNKVGRLIFNNVPTGVEVCSAMTHGGPFPASSDSKFTSVGLTAVKRWVRPVTFQDWPNQLLPVALQDSNPLGINRIVNDIVTHNPI</sequence>
<dbReference type="Proteomes" id="UP000184216">
    <property type="component" value="Unassembled WGS sequence"/>
</dbReference>
<keyword evidence="1" id="KW-0560">Oxidoreductase</keyword>
<keyword evidence="5" id="KW-1185">Reference proteome</keyword>
<dbReference type="PANTHER" id="PTHR43353">
    <property type="entry name" value="SUCCINATE-SEMIALDEHYDE DEHYDROGENASE, MITOCHONDRIAL"/>
    <property type="match status" value="1"/>
</dbReference>
<organism evidence="3 6">
    <name type="scientific">Flavobacterium pectinovorum</name>
    <dbReference type="NCBI Taxonomy" id="29533"/>
    <lineage>
        <taxon>Bacteria</taxon>
        <taxon>Pseudomonadati</taxon>
        <taxon>Bacteroidota</taxon>
        <taxon>Flavobacteriia</taxon>
        <taxon>Flavobacteriales</taxon>
        <taxon>Flavobacteriaceae</taxon>
        <taxon>Flavobacterium</taxon>
    </lineage>
</organism>
<protein>
    <submittedName>
        <fullName evidence="3">Aldehyde dehydrogenase (NADP(+))</fullName>
    </submittedName>
    <submittedName>
        <fullName evidence="4">NADP-dependent aldehyde dehydrogenase</fullName>
    </submittedName>
</protein>
<comment type="caution">
    <text evidence="3">The sequence shown here is derived from an EMBL/GenBank/DDBJ whole genome shotgun (WGS) entry which is preliminary data.</text>
</comment>
<dbReference type="InterPro" id="IPR050740">
    <property type="entry name" value="Aldehyde_DH_Superfamily"/>
</dbReference>
<dbReference type="InterPro" id="IPR016161">
    <property type="entry name" value="Ald_DH/histidinol_DH"/>
</dbReference>
<dbReference type="EMBL" id="MUHB01000009">
    <property type="protein sequence ID" value="OXB04598.1"/>
    <property type="molecule type" value="Genomic_DNA"/>
</dbReference>
<dbReference type="Gene3D" id="3.40.309.10">
    <property type="entry name" value="Aldehyde Dehydrogenase, Chain A, domain 2"/>
    <property type="match status" value="1"/>
</dbReference>
<accession>A0AB36P0H6</accession>
<reference evidence="4 5" key="2">
    <citation type="submission" date="2016-11" db="EMBL/GenBank/DDBJ databases">
        <authorList>
            <person name="Varghese N."/>
            <person name="Submissions S."/>
        </authorList>
    </citation>
    <scope>NUCLEOTIDE SEQUENCE [LARGE SCALE GENOMIC DNA]</scope>
    <source>
        <strain evidence="4 5">DSM 6368</strain>
    </source>
</reference>
<evidence type="ECO:0000313" key="6">
    <source>
        <dbReference type="Proteomes" id="UP000198431"/>
    </source>
</evidence>
<name>A0AB36P0H6_9FLAO</name>
<feature type="domain" description="Aldehyde dehydrogenase" evidence="2">
    <location>
        <begin position="15"/>
        <end position="461"/>
    </location>
</feature>
<dbReference type="Gene3D" id="3.40.605.10">
    <property type="entry name" value="Aldehyde Dehydrogenase, Chain A, domain 1"/>
    <property type="match status" value="1"/>
</dbReference>
<evidence type="ECO:0000313" key="5">
    <source>
        <dbReference type="Proteomes" id="UP000184216"/>
    </source>
</evidence>
<dbReference type="SUPFAM" id="SSF53720">
    <property type="entry name" value="ALDH-like"/>
    <property type="match status" value="1"/>
</dbReference>
<evidence type="ECO:0000256" key="1">
    <source>
        <dbReference type="ARBA" id="ARBA00023002"/>
    </source>
</evidence>
<evidence type="ECO:0000313" key="3">
    <source>
        <dbReference type="EMBL" id="OXB04598.1"/>
    </source>
</evidence>
<dbReference type="InterPro" id="IPR016162">
    <property type="entry name" value="Ald_DH_N"/>
</dbReference>